<name>E0S3T7_BUTPB</name>
<evidence type="ECO:0000313" key="1">
    <source>
        <dbReference type="EMBL" id="ADL36069.1"/>
    </source>
</evidence>
<keyword evidence="1" id="KW-0614">Plasmid</keyword>
<dbReference type="RefSeq" id="WP_013282718.1">
    <property type="nucleotide sequence ID" value="NC_014389.1"/>
</dbReference>
<dbReference type="AlphaFoldDB" id="E0S3T7"/>
<reference evidence="1 2" key="1">
    <citation type="journal article" date="2010" name="PLoS ONE">
        <title>The glycobiome of the rumen bacterium Butyrivibrio proteoclasticus B316(T) highlights adaptation to a polysaccharide-rich environment.</title>
        <authorList>
            <person name="Kelly W.J."/>
            <person name="Leahy S.C."/>
            <person name="Altermann E."/>
            <person name="Yeoman C.J."/>
            <person name="Dunne J.C."/>
            <person name="Kong Z."/>
            <person name="Pacheco D.M."/>
            <person name="Li D."/>
            <person name="Noel S.J."/>
            <person name="Moon C.D."/>
            <person name="Cookson A.L."/>
            <person name="Attwood G.T."/>
        </authorList>
    </citation>
    <scope>NUCLEOTIDE SEQUENCE [LARGE SCALE GENOMIC DNA]</scope>
    <source>
        <strain evidence="2">ATCC 51982 / DSM 14932 / B316</strain>
        <plasmid evidence="2">Plasmid pCY360</plasmid>
    </source>
</reference>
<gene>
    <name evidence="1" type="ordered locus">bpr_II130</name>
</gene>
<dbReference type="KEGG" id="bpb:bpr_II130"/>
<organism evidence="1 2">
    <name type="scientific">Butyrivibrio proteoclasticus (strain ATCC 51982 / DSM 14932 / B316)</name>
    <name type="common">Clostridium proteoclasticum</name>
    <dbReference type="NCBI Taxonomy" id="515622"/>
    <lineage>
        <taxon>Bacteria</taxon>
        <taxon>Bacillati</taxon>
        <taxon>Bacillota</taxon>
        <taxon>Clostridia</taxon>
        <taxon>Lachnospirales</taxon>
        <taxon>Lachnospiraceae</taxon>
        <taxon>Butyrivibrio</taxon>
    </lineage>
</organism>
<dbReference type="Proteomes" id="UP000001299">
    <property type="component" value="Plasmid pCY360"/>
</dbReference>
<accession>E0S3T7</accession>
<dbReference type="HOGENOM" id="CLU_2786009_0_0_9"/>
<protein>
    <submittedName>
        <fullName evidence="1">Uncharacterized protein</fullName>
    </submittedName>
</protein>
<sequence length="68" mass="7945">MRDLYKVCIEDRDEDGDVTNSDVIFPTYDRNEAVQKAIEVRDSHPFTVIETWDEENGSLLDTTLECQY</sequence>
<geneLocation type="plasmid" evidence="1 2">
    <name>pCY360</name>
</geneLocation>
<proteinExistence type="predicted"/>
<dbReference type="EMBL" id="CP001812">
    <property type="protein sequence ID" value="ADL36069.1"/>
    <property type="molecule type" value="Genomic_DNA"/>
</dbReference>
<evidence type="ECO:0000313" key="2">
    <source>
        <dbReference type="Proteomes" id="UP000001299"/>
    </source>
</evidence>
<keyword evidence="2" id="KW-1185">Reference proteome</keyword>